<accession>A0A561SHU9</accession>
<dbReference type="AlphaFoldDB" id="A0A561SHU9"/>
<gene>
    <name evidence="1" type="ORF">FHX44_11336</name>
</gene>
<comment type="caution">
    <text evidence="1">The sequence shown here is derived from an EMBL/GenBank/DDBJ whole genome shotgun (WGS) entry which is preliminary data.</text>
</comment>
<evidence type="ECO:0000313" key="1">
    <source>
        <dbReference type="EMBL" id="TWF74456.1"/>
    </source>
</evidence>
<evidence type="ECO:0000313" key="2">
    <source>
        <dbReference type="Proteomes" id="UP000321261"/>
    </source>
</evidence>
<keyword evidence="2" id="KW-1185">Reference proteome</keyword>
<sequence>MRLAGEAARMSDLQRLLPRAAAAGTNSRRVGLGDRLLRHQTWAQALAASEDGWTRLTDELARADALVDELVALLMTQLLRESGLAEGTFDAAEAFLDELVGLAGIPGLVLGQTQELESVDHTRASVAMRFPGARVWDLPFLAHEFGHHATATLRNLDPGLSDNRPLAATVTAVGKALADAGTSPARAEAHASELVADAVATLCCGATYPIACLCLRVPPVPAATQANQSHPAWTTRIAVTRIVLDALTEETKRAGYRQMRERVVDPLARTLLGRVPDASPAALEAARRTVRTVRRHRPGLVYGDVDAAIEVAGFLVRLDPVPPQDATVAAVVDGAWRWRLDRVDPADDEAVGLLVTRYCAAVVKRRSP</sequence>
<name>A0A561SHU9_9PSEU</name>
<organism evidence="1 2">
    <name type="scientific">Pseudonocardia hierapolitana</name>
    <dbReference type="NCBI Taxonomy" id="1128676"/>
    <lineage>
        <taxon>Bacteria</taxon>
        <taxon>Bacillati</taxon>
        <taxon>Actinomycetota</taxon>
        <taxon>Actinomycetes</taxon>
        <taxon>Pseudonocardiales</taxon>
        <taxon>Pseudonocardiaceae</taxon>
        <taxon>Pseudonocardia</taxon>
    </lineage>
</organism>
<proteinExistence type="predicted"/>
<reference evidence="1 2" key="1">
    <citation type="submission" date="2019-06" db="EMBL/GenBank/DDBJ databases">
        <title>Sequencing the genomes of 1000 actinobacteria strains.</title>
        <authorList>
            <person name="Klenk H.-P."/>
        </authorList>
    </citation>
    <scope>NUCLEOTIDE SEQUENCE [LARGE SCALE GENOMIC DNA]</scope>
    <source>
        <strain evidence="1 2">DSM 45671</strain>
    </source>
</reference>
<dbReference type="EMBL" id="VIWU01000001">
    <property type="protein sequence ID" value="TWF74456.1"/>
    <property type="molecule type" value="Genomic_DNA"/>
</dbReference>
<protein>
    <submittedName>
        <fullName evidence="1">Uncharacterized protein</fullName>
    </submittedName>
</protein>
<dbReference type="Proteomes" id="UP000321261">
    <property type="component" value="Unassembled WGS sequence"/>
</dbReference>